<keyword evidence="1" id="KW-0812">Transmembrane</keyword>
<keyword evidence="1" id="KW-0472">Membrane</keyword>
<reference evidence="2" key="1">
    <citation type="submission" date="2014-09" db="EMBL/GenBank/DDBJ databases">
        <authorList>
            <person name="Magalhaes I.L.F."/>
            <person name="Oliveira U."/>
            <person name="Santos F.R."/>
            <person name="Vidigal T.H.D.A."/>
            <person name="Brescovit A.D."/>
            <person name="Santos A.J."/>
        </authorList>
    </citation>
    <scope>NUCLEOTIDE SEQUENCE</scope>
    <source>
        <tissue evidence="2">Shoot tissue taken approximately 20 cm above the soil surface</tissue>
    </source>
</reference>
<sequence length="28" mass="3339">MQLLKYYNLFRSLMIGTFLFIIQQNSGV</sequence>
<protein>
    <submittedName>
        <fullName evidence="2">Uncharacterized protein</fullName>
    </submittedName>
</protein>
<dbReference type="EMBL" id="GBRH01184251">
    <property type="protein sequence ID" value="JAE13645.1"/>
    <property type="molecule type" value="Transcribed_RNA"/>
</dbReference>
<evidence type="ECO:0000256" key="1">
    <source>
        <dbReference type="SAM" id="Phobius"/>
    </source>
</evidence>
<organism evidence="2">
    <name type="scientific">Arundo donax</name>
    <name type="common">Giant reed</name>
    <name type="synonym">Donax arundinaceus</name>
    <dbReference type="NCBI Taxonomy" id="35708"/>
    <lineage>
        <taxon>Eukaryota</taxon>
        <taxon>Viridiplantae</taxon>
        <taxon>Streptophyta</taxon>
        <taxon>Embryophyta</taxon>
        <taxon>Tracheophyta</taxon>
        <taxon>Spermatophyta</taxon>
        <taxon>Magnoliopsida</taxon>
        <taxon>Liliopsida</taxon>
        <taxon>Poales</taxon>
        <taxon>Poaceae</taxon>
        <taxon>PACMAD clade</taxon>
        <taxon>Arundinoideae</taxon>
        <taxon>Arundineae</taxon>
        <taxon>Arundo</taxon>
    </lineage>
</organism>
<evidence type="ECO:0000313" key="2">
    <source>
        <dbReference type="EMBL" id="JAE13645.1"/>
    </source>
</evidence>
<feature type="transmembrane region" description="Helical" evidence="1">
    <location>
        <begin position="6"/>
        <end position="22"/>
    </location>
</feature>
<reference evidence="2" key="2">
    <citation type="journal article" date="2015" name="Data Brief">
        <title>Shoot transcriptome of the giant reed, Arundo donax.</title>
        <authorList>
            <person name="Barrero R.A."/>
            <person name="Guerrero F.D."/>
            <person name="Moolhuijzen P."/>
            <person name="Goolsby J.A."/>
            <person name="Tidwell J."/>
            <person name="Bellgard S.E."/>
            <person name="Bellgard M.I."/>
        </authorList>
    </citation>
    <scope>NUCLEOTIDE SEQUENCE</scope>
    <source>
        <tissue evidence="2">Shoot tissue taken approximately 20 cm above the soil surface</tissue>
    </source>
</reference>
<name>A0A0A9FKY8_ARUDO</name>
<proteinExistence type="predicted"/>
<dbReference type="AlphaFoldDB" id="A0A0A9FKY8"/>
<accession>A0A0A9FKY8</accession>
<keyword evidence="1" id="KW-1133">Transmembrane helix</keyword>